<evidence type="ECO:0000313" key="2">
    <source>
        <dbReference type="Proteomes" id="UP000261360"/>
    </source>
</evidence>
<protein>
    <recommendedName>
        <fullName evidence="3">Ig-like domain-containing protein</fullName>
    </recommendedName>
</protein>
<reference evidence="1" key="2">
    <citation type="submission" date="2025-09" db="UniProtKB">
        <authorList>
            <consortium name="Ensembl"/>
        </authorList>
    </citation>
    <scope>IDENTIFICATION</scope>
</reference>
<dbReference type="InterPro" id="IPR013783">
    <property type="entry name" value="Ig-like_fold"/>
</dbReference>
<dbReference type="AlphaFoldDB" id="A0A3B4YEY5"/>
<name>A0A3B4YEY5_SERLL</name>
<organism evidence="1 2">
    <name type="scientific">Seriola lalandi dorsalis</name>
    <dbReference type="NCBI Taxonomy" id="1841481"/>
    <lineage>
        <taxon>Eukaryota</taxon>
        <taxon>Metazoa</taxon>
        <taxon>Chordata</taxon>
        <taxon>Craniata</taxon>
        <taxon>Vertebrata</taxon>
        <taxon>Euteleostomi</taxon>
        <taxon>Actinopterygii</taxon>
        <taxon>Neopterygii</taxon>
        <taxon>Teleostei</taxon>
        <taxon>Neoteleostei</taxon>
        <taxon>Acanthomorphata</taxon>
        <taxon>Carangaria</taxon>
        <taxon>Carangiformes</taxon>
        <taxon>Carangidae</taxon>
        <taxon>Seriola</taxon>
    </lineage>
</organism>
<evidence type="ECO:0000313" key="1">
    <source>
        <dbReference type="Ensembl" id="ENSSLDP00000028182.1"/>
    </source>
</evidence>
<dbReference type="SUPFAM" id="SSF48726">
    <property type="entry name" value="Immunoglobulin"/>
    <property type="match status" value="1"/>
</dbReference>
<keyword evidence="2" id="KW-1185">Reference proteome</keyword>
<dbReference type="STRING" id="1841481.ENSSLDP00000028182"/>
<dbReference type="GeneTree" id="ENSGT00940000178567"/>
<proteinExistence type="predicted"/>
<dbReference type="CDD" id="cd00096">
    <property type="entry name" value="Ig"/>
    <property type="match status" value="1"/>
</dbReference>
<accession>A0A3B4YEY5</accession>
<sequence>MTSHLDPSHLVSSHRILSRLISSRLFSSCLVSPHLVSSCLTSSRLVSSLLILSRLILYVQVPVFLLRCAQVPVCLPPQVCSGWSQVTWRVPQDSQVDGVVVENRGSSSVLQLFNVTWRNSGRYTCEEGSSYQSREIDIFIPGKGDNIYHIWLREAEEDTIPCVVSDPRLNVSLYERPSWTLVTGTTYEPGRGFTGRLNDTSYVCLAALGGEERESQVYYVFSIVGELMRLG</sequence>
<dbReference type="Proteomes" id="UP000261360">
    <property type="component" value="Unplaced"/>
</dbReference>
<evidence type="ECO:0008006" key="3">
    <source>
        <dbReference type="Google" id="ProtNLM"/>
    </source>
</evidence>
<dbReference type="InterPro" id="IPR036179">
    <property type="entry name" value="Ig-like_dom_sf"/>
</dbReference>
<dbReference type="Gene3D" id="2.60.40.10">
    <property type="entry name" value="Immunoglobulins"/>
    <property type="match status" value="2"/>
</dbReference>
<dbReference type="Ensembl" id="ENSSLDT00000029024.1">
    <property type="protein sequence ID" value="ENSSLDP00000028182.1"/>
    <property type="gene ID" value="ENSSLDG00000021830.1"/>
</dbReference>
<reference evidence="1" key="1">
    <citation type="submission" date="2025-08" db="UniProtKB">
        <authorList>
            <consortium name="Ensembl"/>
        </authorList>
    </citation>
    <scope>IDENTIFICATION</scope>
</reference>